<sequence length="281" mass="30394">SGSEGRAAAPRGPPGRLARHLGGRGAEGDDGQVALAHAPAAGSVQGGVAGPHARHADWRRVHRPGVRVPGAAADRGDVGLPEDHLCHQHSYGPEQRRADQRQFRHPHVRPPLQVPQDRGVGHVRGGEDEQHRGLQLPDGRSQGGSLQGLHARGDRGARADRLPHGRHGGGEEGPKRGLGFHRRPFPPQRLQRRRDLPRLHHRELLRGVVRALPKILAHLDGGGQLDEREGRVPRRRRAHGERRSPLAVSTVVGPISFDIDFGGPGPTRFLGLRHAAEPLGN</sequence>
<evidence type="ECO:0000313" key="2">
    <source>
        <dbReference type="EMBL" id="CAK0900228.1"/>
    </source>
</evidence>
<feature type="non-terminal residue" evidence="2">
    <location>
        <position position="281"/>
    </location>
</feature>
<protein>
    <submittedName>
        <fullName evidence="2">Uncharacterized protein</fullName>
    </submittedName>
</protein>
<feature type="region of interest" description="Disordered" evidence="1">
    <location>
        <begin position="62"/>
        <end position="186"/>
    </location>
</feature>
<evidence type="ECO:0000256" key="1">
    <source>
        <dbReference type="SAM" id="MobiDB-lite"/>
    </source>
</evidence>
<feature type="region of interest" description="Disordered" evidence="1">
    <location>
        <begin position="222"/>
        <end position="245"/>
    </location>
</feature>
<reference evidence="2" key="1">
    <citation type="submission" date="2023-10" db="EMBL/GenBank/DDBJ databases">
        <authorList>
            <person name="Chen Y."/>
            <person name="Shah S."/>
            <person name="Dougan E. K."/>
            <person name="Thang M."/>
            <person name="Chan C."/>
        </authorList>
    </citation>
    <scope>NUCLEOTIDE SEQUENCE [LARGE SCALE GENOMIC DNA]</scope>
</reference>
<proteinExistence type="predicted"/>
<gene>
    <name evidence="2" type="ORF">PCOR1329_LOCUS77572</name>
</gene>
<keyword evidence="3" id="KW-1185">Reference proteome</keyword>
<dbReference type="EMBL" id="CAUYUJ010020741">
    <property type="protein sequence ID" value="CAK0900228.1"/>
    <property type="molecule type" value="Genomic_DNA"/>
</dbReference>
<feature type="region of interest" description="Disordered" evidence="1">
    <location>
        <begin position="1"/>
        <end position="31"/>
    </location>
</feature>
<feature type="compositionally biased region" description="Basic and acidic residues" evidence="1">
    <location>
        <begin position="151"/>
        <end position="175"/>
    </location>
</feature>
<accession>A0ABN9XLX3</accession>
<organism evidence="2 3">
    <name type="scientific">Prorocentrum cordatum</name>
    <dbReference type="NCBI Taxonomy" id="2364126"/>
    <lineage>
        <taxon>Eukaryota</taxon>
        <taxon>Sar</taxon>
        <taxon>Alveolata</taxon>
        <taxon>Dinophyceae</taxon>
        <taxon>Prorocentrales</taxon>
        <taxon>Prorocentraceae</taxon>
        <taxon>Prorocentrum</taxon>
    </lineage>
</organism>
<evidence type="ECO:0000313" key="3">
    <source>
        <dbReference type="Proteomes" id="UP001189429"/>
    </source>
</evidence>
<name>A0ABN9XLX3_9DINO</name>
<dbReference type="Proteomes" id="UP001189429">
    <property type="component" value="Unassembled WGS sequence"/>
</dbReference>
<feature type="non-terminal residue" evidence="2">
    <location>
        <position position="1"/>
    </location>
</feature>
<comment type="caution">
    <text evidence="2">The sequence shown here is derived from an EMBL/GenBank/DDBJ whole genome shotgun (WGS) entry which is preliminary data.</text>
</comment>
<feature type="compositionally biased region" description="Basic and acidic residues" evidence="1">
    <location>
        <begin position="74"/>
        <end position="86"/>
    </location>
</feature>
<feature type="compositionally biased region" description="Low complexity" evidence="1">
    <location>
        <begin position="1"/>
        <end position="16"/>
    </location>
</feature>